<dbReference type="EMBL" id="MFZO01000019">
    <property type="protein sequence ID" value="OGK25147.1"/>
    <property type="molecule type" value="Genomic_DNA"/>
</dbReference>
<sequence>MISCSIGVCVYNEEKNIKRFIDSLLKQKLKNVKIKEIIVIVSGSTDKTLSIVKKFSKSNKLIKTIYKKKREGKAAAVNMFIEKASKEILVLMGGDIILVPDTVQELVGKFSNNEVGMTGVRPIPINDIDSGLFGYAAHLLWELHHRVSLQDPKMGEVVAFRKIFRKIPTISSVDEANIEPLIRGQGYKIVYVPEAKAYNKGPTNIRDFIKQRRRIFSGHLAVKYEQSYQVATMNILPIFKVLLSFLKENPKPKFILYTPLVILIEMYSRFLGWWDYKAVNFSYSTWETIKSTKDLSQAKLGAPDEKRS</sequence>
<comment type="similarity">
    <text evidence="1">Belongs to the glycosyltransferase 2 family.</text>
</comment>
<evidence type="ECO:0000256" key="2">
    <source>
        <dbReference type="ARBA" id="ARBA00022676"/>
    </source>
</evidence>
<name>A0A1F7H199_9BACT</name>
<accession>A0A1F7H199</accession>
<dbReference type="InterPro" id="IPR001173">
    <property type="entry name" value="Glyco_trans_2-like"/>
</dbReference>
<reference evidence="5 6" key="1">
    <citation type="journal article" date="2016" name="Nat. Commun.">
        <title>Thousands of microbial genomes shed light on interconnected biogeochemical processes in an aquifer system.</title>
        <authorList>
            <person name="Anantharaman K."/>
            <person name="Brown C.T."/>
            <person name="Hug L.A."/>
            <person name="Sharon I."/>
            <person name="Castelle C.J."/>
            <person name="Probst A.J."/>
            <person name="Thomas B.C."/>
            <person name="Singh A."/>
            <person name="Wilkins M.J."/>
            <person name="Karaoz U."/>
            <person name="Brodie E.L."/>
            <person name="Williams K.H."/>
            <person name="Hubbard S.S."/>
            <person name="Banfield J.F."/>
        </authorList>
    </citation>
    <scope>NUCLEOTIDE SEQUENCE [LARGE SCALE GENOMIC DNA]</scope>
</reference>
<evidence type="ECO:0000313" key="6">
    <source>
        <dbReference type="Proteomes" id="UP000177913"/>
    </source>
</evidence>
<organism evidence="5 6">
    <name type="scientific">Candidatus Roizmanbacteria bacterium RIFCSPHIGHO2_02_FULL_38_11</name>
    <dbReference type="NCBI Taxonomy" id="1802039"/>
    <lineage>
        <taxon>Bacteria</taxon>
        <taxon>Candidatus Roizmaniibacteriota</taxon>
    </lineage>
</organism>
<dbReference type="Gene3D" id="3.90.550.10">
    <property type="entry name" value="Spore Coat Polysaccharide Biosynthesis Protein SpsA, Chain A"/>
    <property type="match status" value="1"/>
</dbReference>
<evidence type="ECO:0000256" key="1">
    <source>
        <dbReference type="ARBA" id="ARBA00006739"/>
    </source>
</evidence>
<comment type="caution">
    <text evidence="5">The sequence shown here is derived from an EMBL/GenBank/DDBJ whole genome shotgun (WGS) entry which is preliminary data.</text>
</comment>
<dbReference type="AlphaFoldDB" id="A0A1F7H199"/>
<keyword evidence="2" id="KW-0328">Glycosyltransferase</keyword>
<dbReference type="Proteomes" id="UP000177913">
    <property type="component" value="Unassembled WGS sequence"/>
</dbReference>
<protein>
    <recommendedName>
        <fullName evidence="4">Glycosyltransferase 2-like domain-containing protein</fullName>
    </recommendedName>
</protein>
<dbReference type="PANTHER" id="PTHR43630">
    <property type="entry name" value="POLY-BETA-1,6-N-ACETYL-D-GLUCOSAMINE SYNTHASE"/>
    <property type="match status" value="1"/>
</dbReference>
<feature type="domain" description="Glycosyltransferase 2-like" evidence="4">
    <location>
        <begin position="5"/>
        <end position="126"/>
    </location>
</feature>
<dbReference type="Pfam" id="PF00535">
    <property type="entry name" value="Glycos_transf_2"/>
    <property type="match status" value="1"/>
</dbReference>
<dbReference type="SUPFAM" id="SSF53448">
    <property type="entry name" value="Nucleotide-diphospho-sugar transferases"/>
    <property type="match status" value="1"/>
</dbReference>
<proteinExistence type="inferred from homology"/>
<dbReference type="PANTHER" id="PTHR43630:SF1">
    <property type="entry name" value="POLY-BETA-1,6-N-ACETYL-D-GLUCOSAMINE SYNTHASE"/>
    <property type="match status" value="1"/>
</dbReference>
<evidence type="ECO:0000313" key="5">
    <source>
        <dbReference type="EMBL" id="OGK25147.1"/>
    </source>
</evidence>
<gene>
    <name evidence="5" type="ORF">A3C25_03370</name>
</gene>
<evidence type="ECO:0000259" key="4">
    <source>
        <dbReference type="Pfam" id="PF00535"/>
    </source>
</evidence>
<dbReference type="InterPro" id="IPR029044">
    <property type="entry name" value="Nucleotide-diphossugar_trans"/>
</dbReference>
<evidence type="ECO:0000256" key="3">
    <source>
        <dbReference type="ARBA" id="ARBA00022679"/>
    </source>
</evidence>
<dbReference type="GO" id="GO:0016757">
    <property type="term" value="F:glycosyltransferase activity"/>
    <property type="evidence" value="ECO:0007669"/>
    <property type="project" value="UniProtKB-KW"/>
</dbReference>
<keyword evidence="3" id="KW-0808">Transferase</keyword>